<protein>
    <submittedName>
        <fullName evidence="2">Uncharacterized protein</fullName>
    </submittedName>
</protein>
<organism evidence="2 3">
    <name type="scientific">Solanum commersonii</name>
    <name type="common">Commerson's wild potato</name>
    <name type="synonym">Commerson's nightshade</name>
    <dbReference type="NCBI Taxonomy" id="4109"/>
    <lineage>
        <taxon>Eukaryota</taxon>
        <taxon>Viridiplantae</taxon>
        <taxon>Streptophyta</taxon>
        <taxon>Embryophyta</taxon>
        <taxon>Tracheophyta</taxon>
        <taxon>Spermatophyta</taxon>
        <taxon>Magnoliopsida</taxon>
        <taxon>eudicotyledons</taxon>
        <taxon>Gunneridae</taxon>
        <taxon>Pentapetalae</taxon>
        <taxon>asterids</taxon>
        <taxon>lamiids</taxon>
        <taxon>Solanales</taxon>
        <taxon>Solanaceae</taxon>
        <taxon>Solanoideae</taxon>
        <taxon>Solaneae</taxon>
        <taxon>Solanum</taxon>
    </lineage>
</organism>
<evidence type="ECO:0000313" key="2">
    <source>
        <dbReference type="EMBL" id="KAG5576350.1"/>
    </source>
</evidence>
<dbReference type="EMBL" id="JACXVP010000011">
    <property type="protein sequence ID" value="KAG5576350.1"/>
    <property type="molecule type" value="Genomic_DNA"/>
</dbReference>
<feature type="region of interest" description="Disordered" evidence="1">
    <location>
        <begin position="66"/>
        <end position="87"/>
    </location>
</feature>
<reference evidence="2 3" key="1">
    <citation type="submission" date="2020-09" db="EMBL/GenBank/DDBJ databases">
        <title>De no assembly of potato wild relative species, Solanum commersonii.</title>
        <authorList>
            <person name="Cho K."/>
        </authorList>
    </citation>
    <scope>NUCLEOTIDE SEQUENCE [LARGE SCALE GENOMIC DNA]</scope>
    <source>
        <strain evidence="2">LZ3.2</strain>
        <tissue evidence="2">Leaf</tissue>
    </source>
</reference>
<evidence type="ECO:0000313" key="3">
    <source>
        <dbReference type="Proteomes" id="UP000824120"/>
    </source>
</evidence>
<gene>
    <name evidence="2" type="ORF">H5410_056484</name>
</gene>
<proteinExistence type="predicted"/>
<accession>A0A9J5WN77</accession>
<name>A0A9J5WN77_SOLCO</name>
<dbReference type="Proteomes" id="UP000824120">
    <property type="component" value="Chromosome 11"/>
</dbReference>
<feature type="compositionally biased region" description="Polar residues" evidence="1">
    <location>
        <begin position="68"/>
        <end position="77"/>
    </location>
</feature>
<comment type="caution">
    <text evidence="2">The sequence shown here is derived from an EMBL/GenBank/DDBJ whole genome shotgun (WGS) entry which is preliminary data.</text>
</comment>
<evidence type="ECO:0000256" key="1">
    <source>
        <dbReference type="SAM" id="MobiDB-lite"/>
    </source>
</evidence>
<dbReference type="AlphaFoldDB" id="A0A9J5WN77"/>
<keyword evidence="3" id="KW-1185">Reference proteome</keyword>
<sequence>MNHTDNHFEPSISDLRHDTDILTNQVPKRTTFYDLESNQDSSHEDADNIGINLPNINNDKLVEPLVTHTGNDTSTSAAPGVTIGTAL</sequence>